<dbReference type="EMBL" id="PDXD01000007">
    <property type="protein sequence ID" value="RYN78381.1"/>
    <property type="molecule type" value="Genomic_DNA"/>
</dbReference>
<protein>
    <submittedName>
        <fullName evidence="1">Uncharacterized protein</fullName>
    </submittedName>
</protein>
<accession>A0A4Q4NK04</accession>
<comment type="caution">
    <text evidence="1">The sequence shown here is derived from an EMBL/GenBank/DDBJ whole genome shotgun (WGS) entry which is preliminary data.</text>
</comment>
<proteinExistence type="predicted"/>
<evidence type="ECO:0000313" key="1">
    <source>
        <dbReference type="EMBL" id="RYN78381.1"/>
    </source>
</evidence>
<organism evidence="1 2">
    <name type="scientific">Alternaria alternata</name>
    <name type="common">Alternaria rot fungus</name>
    <name type="synonym">Torula alternata</name>
    <dbReference type="NCBI Taxonomy" id="5599"/>
    <lineage>
        <taxon>Eukaryota</taxon>
        <taxon>Fungi</taxon>
        <taxon>Dikarya</taxon>
        <taxon>Ascomycota</taxon>
        <taxon>Pezizomycotina</taxon>
        <taxon>Dothideomycetes</taxon>
        <taxon>Pleosporomycetidae</taxon>
        <taxon>Pleosporales</taxon>
        <taxon>Pleosporineae</taxon>
        <taxon>Pleosporaceae</taxon>
        <taxon>Alternaria</taxon>
        <taxon>Alternaria sect. Alternaria</taxon>
        <taxon>Alternaria alternata complex</taxon>
    </lineage>
</organism>
<name>A0A4Q4NK04_ALTAL</name>
<dbReference type="AlphaFoldDB" id="A0A4Q4NK04"/>
<sequence length="42" mass="4484">MPQSYPTQPLDSSKAINGLPTLNVIPEAVYFQSGTALTHKAP</sequence>
<dbReference type="Proteomes" id="UP000291422">
    <property type="component" value="Unassembled WGS sequence"/>
</dbReference>
<gene>
    <name evidence="1" type="ORF">AA0117_g4301</name>
</gene>
<reference evidence="2" key="1">
    <citation type="journal article" date="2019" name="bioRxiv">
        <title>Genomics, evolutionary history and diagnostics of the Alternaria alternata species group including apple and Asian pear pathotypes.</title>
        <authorList>
            <person name="Armitage A.D."/>
            <person name="Cockerton H.M."/>
            <person name="Sreenivasaprasad S."/>
            <person name="Woodhall J.W."/>
            <person name="Lane C.R."/>
            <person name="Harrison R.J."/>
            <person name="Clarkson J.P."/>
        </authorList>
    </citation>
    <scope>NUCLEOTIDE SEQUENCE [LARGE SCALE GENOMIC DNA]</scope>
    <source>
        <strain evidence="2">FERA 1177</strain>
    </source>
</reference>
<evidence type="ECO:0000313" key="2">
    <source>
        <dbReference type="Proteomes" id="UP000291422"/>
    </source>
</evidence>